<dbReference type="GO" id="GO:0016787">
    <property type="term" value="F:hydrolase activity"/>
    <property type="evidence" value="ECO:0007669"/>
    <property type="project" value="UniProtKB-KW"/>
</dbReference>
<dbReference type="Pfam" id="PF00753">
    <property type="entry name" value="Lactamase_B"/>
    <property type="match status" value="1"/>
</dbReference>
<feature type="domain" description="Metallo-beta-lactamase" evidence="1">
    <location>
        <begin position="25"/>
        <end position="187"/>
    </location>
</feature>
<dbReference type="AlphaFoldDB" id="E7C1L2"/>
<reference evidence="2" key="1">
    <citation type="submission" date="2010-01" db="EMBL/GenBank/DDBJ databases">
        <title>Genome fragments of uncultured bacteria from the North Pacific subtropical Gyre.</title>
        <authorList>
            <person name="Pham V.D."/>
            <person name="Delong E.F."/>
        </authorList>
    </citation>
    <scope>NUCLEOTIDE SEQUENCE</scope>
</reference>
<organism evidence="2">
    <name type="scientific">uncultured gamma proteobacterium HF0010_10D20</name>
    <dbReference type="NCBI Taxonomy" id="723561"/>
    <lineage>
        <taxon>Bacteria</taxon>
        <taxon>Pseudomonadati</taxon>
        <taxon>Pseudomonadota</taxon>
        <taxon>Gammaproteobacteria</taxon>
        <taxon>environmental samples</taxon>
    </lineage>
</organism>
<dbReference type="Gene3D" id="3.60.15.10">
    <property type="entry name" value="Ribonuclease Z/Hydroxyacylglutathione hydrolase-like"/>
    <property type="match status" value="1"/>
</dbReference>
<dbReference type="InterPro" id="IPR041516">
    <property type="entry name" value="LACTB2_WH"/>
</dbReference>
<dbReference type="Gene3D" id="1.10.10.10">
    <property type="entry name" value="Winged helix-like DNA-binding domain superfamily/Winged helix DNA-binding domain"/>
    <property type="match status" value="1"/>
</dbReference>
<dbReference type="SMART" id="SM00849">
    <property type="entry name" value="Lactamase_B"/>
    <property type="match status" value="1"/>
</dbReference>
<evidence type="ECO:0000313" key="2">
    <source>
        <dbReference type="EMBL" id="ADI21336.1"/>
    </source>
</evidence>
<keyword evidence="2" id="KW-0378">Hydrolase</keyword>
<dbReference type="InterPro" id="IPR001279">
    <property type="entry name" value="Metallo-B-lactamas"/>
</dbReference>
<dbReference type="PANTHER" id="PTHR23131">
    <property type="entry name" value="ENDORIBONUCLEASE LACTB2"/>
    <property type="match status" value="1"/>
</dbReference>
<name>E7C1L2_9GAMM</name>
<dbReference type="InterPro" id="IPR036866">
    <property type="entry name" value="RibonucZ/Hydroxyglut_hydro"/>
</dbReference>
<dbReference type="Pfam" id="PF17778">
    <property type="entry name" value="WHD_BLACT"/>
    <property type="match status" value="1"/>
</dbReference>
<dbReference type="CDD" id="cd16278">
    <property type="entry name" value="metallo-hydrolase-like_MBL-fold"/>
    <property type="match status" value="1"/>
</dbReference>
<dbReference type="InterPro" id="IPR050662">
    <property type="entry name" value="Sec-metab_biosynth-thioest"/>
</dbReference>
<protein>
    <submittedName>
        <fullName evidence="2">Zn-dependent hydrolases, including glyoxylases</fullName>
    </submittedName>
</protein>
<accession>E7C1L2</accession>
<evidence type="ECO:0000259" key="1">
    <source>
        <dbReference type="SMART" id="SM00849"/>
    </source>
</evidence>
<dbReference type="InterPro" id="IPR036388">
    <property type="entry name" value="WH-like_DNA-bd_sf"/>
</dbReference>
<proteinExistence type="predicted"/>
<dbReference type="PANTHER" id="PTHR23131:SF0">
    <property type="entry name" value="ENDORIBONUCLEASE LACTB2"/>
    <property type="match status" value="1"/>
</dbReference>
<sequence length="270" mass="30099">MKITELSPLVKRLTAGNASVFTGPGTNTYIVGKENFTVIDPGPAIEEHIKDIVKVCGEDISQILVTHTHPDHSPGAKLLHQRTAAPVMGMYAKYPKHQDRTFKPNKELSEGDEIKEVDHTLIAIHTPGHASNHICFFLEEEKMLFTGDHIMEGSTVVISPPDGNMREYIDSLEKLKALGIETIAPGHGETMRDANAVVDWIVSHRMFREKKVVDAITELNRCTIDELLPKVYDDVGSHLHGIAKSSLEAHLIKLIEEEKVTKDKDIYIWG</sequence>
<dbReference type="SUPFAM" id="SSF56281">
    <property type="entry name" value="Metallo-hydrolase/oxidoreductase"/>
    <property type="match status" value="1"/>
</dbReference>
<dbReference type="EMBL" id="GU567951">
    <property type="protein sequence ID" value="ADI21336.1"/>
    <property type="molecule type" value="Genomic_DNA"/>
</dbReference>